<dbReference type="PANTHER" id="PTHR43179:SF12">
    <property type="entry name" value="GALACTOFURANOSYLTRANSFERASE GLFT2"/>
    <property type="match status" value="1"/>
</dbReference>
<reference evidence="7" key="1">
    <citation type="journal article" date="2019" name="Int. J. Syst. Evol. Microbiol.">
        <title>The Global Catalogue of Microorganisms (GCM) 10K type strain sequencing project: providing services to taxonomists for standard genome sequencing and annotation.</title>
        <authorList>
            <consortium name="The Broad Institute Genomics Platform"/>
            <consortium name="The Broad Institute Genome Sequencing Center for Infectious Disease"/>
            <person name="Wu L."/>
            <person name="Ma J."/>
        </authorList>
    </citation>
    <scope>NUCLEOTIDE SEQUENCE [LARGE SCALE GENOMIC DNA]</scope>
    <source>
        <strain evidence="7">JCM 17593</strain>
    </source>
</reference>
<dbReference type="InterPro" id="IPR001173">
    <property type="entry name" value="Glyco_trans_2-like"/>
</dbReference>
<feature type="domain" description="Glycosyltransferase 2-like" evidence="5">
    <location>
        <begin position="10"/>
        <end position="140"/>
    </location>
</feature>
<organism evidence="6 7">
    <name type="scientific">Gryllotalpicola kribbensis</name>
    <dbReference type="NCBI Taxonomy" id="993084"/>
    <lineage>
        <taxon>Bacteria</taxon>
        <taxon>Bacillati</taxon>
        <taxon>Actinomycetota</taxon>
        <taxon>Actinomycetes</taxon>
        <taxon>Micrococcales</taxon>
        <taxon>Microbacteriaceae</taxon>
        <taxon>Gryllotalpicola</taxon>
    </lineage>
</organism>
<comment type="similarity">
    <text evidence="2">Belongs to the glycosyltransferase 2 family.</text>
</comment>
<keyword evidence="7" id="KW-1185">Reference proteome</keyword>
<dbReference type="PANTHER" id="PTHR43179">
    <property type="entry name" value="RHAMNOSYLTRANSFERASE WBBL"/>
    <property type="match status" value="1"/>
</dbReference>
<evidence type="ECO:0000256" key="3">
    <source>
        <dbReference type="ARBA" id="ARBA00022676"/>
    </source>
</evidence>
<evidence type="ECO:0000256" key="1">
    <source>
        <dbReference type="ARBA" id="ARBA00004776"/>
    </source>
</evidence>
<dbReference type="RefSeq" id="WP_344774511.1">
    <property type="nucleotide sequence ID" value="NZ_BAABBX010000006.1"/>
</dbReference>
<keyword evidence="4" id="KW-0808">Transferase</keyword>
<sequence length="314" mass="34538">MPASPPHVTAVVVTYNRRALVTRVLDALRAQTRPVDRIVVIDNGSTDGTRPELEARAARGELMLIEASDNLGGAGGFERGCAWSLELGTDWVWLMDDDAIPDLDCLELLLGATAQLDRPSFVAPHVVDETGDTGPRNYPELNTDFAVQYRMAPLGLIAVAATTFVGPLLSAEAMRRTHLPLGDFFIWHDDVEYTARLHAFGPAAMVPTAKIAHLAGNPGPAHYNGARNLYNVRNYLWWYREVGRNRSFNRNRIVLALTRSLRAQFRNAPNKLGYLAVVARAAARGLFTRPAHRTVADVLRRSRAVDRVVGAPEG</sequence>
<proteinExistence type="inferred from homology"/>
<evidence type="ECO:0000256" key="2">
    <source>
        <dbReference type="ARBA" id="ARBA00006739"/>
    </source>
</evidence>
<evidence type="ECO:0000313" key="6">
    <source>
        <dbReference type="EMBL" id="GAA4186518.1"/>
    </source>
</evidence>
<dbReference type="Proteomes" id="UP001500213">
    <property type="component" value="Unassembled WGS sequence"/>
</dbReference>
<gene>
    <name evidence="6" type="ORF">GCM10022288_10260</name>
</gene>
<dbReference type="SUPFAM" id="SSF53448">
    <property type="entry name" value="Nucleotide-diphospho-sugar transferases"/>
    <property type="match status" value="1"/>
</dbReference>
<dbReference type="Pfam" id="PF00535">
    <property type="entry name" value="Glycos_transf_2"/>
    <property type="match status" value="1"/>
</dbReference>
<comment type="caution">
    <text evidence="6">The sequence shown here is derived from an EMBL/GenBank/DDBJ whole genome shotgun (WGS) entry which is preliminary data.</text>
</comment>
<dbReference type="CDD" id="cd04185">
    <property type="entry name" value="GT_2_like_b"/>
    <property type="match status" value="1"/>
</dbReference>
<dbReference type="Gene3D" id="3.90.550.60">
    <property type="match status" value="1"/>
</dbReference>
<comment type="pathway">
    <text evidence="1">Cell wall biogenesis; cell wall polysaccharide biosynthesis.</text>
</comment>
<evidence type="ECO:0000259" key="5">
    <source>
        <dbReference type="Pfam" id="PF00535"/>
    </source>
</evidence>
<accession>A0ABP8AMQ3</accession>
<dbReference type="EMBL" id="BAABBX010000006">
    <property type="protein sequence ID" value="GAA4186518.1"/>
    <property type="molecule type" value="Genomic_DNA"/>
</dbReference>
<keyword evidence="3" id="KW-0328">Glycosyltransferase</keyword>
<protein>
    <recommendedName>
        <fullName evidence="5">Glycosyltransferase 2-like domain-containing protein</fullName>
    </recommendedName>
</protein>
<name>A0ABP8AMQ3_9MICO</name>
<dbReference type="InterPro" id="IPR029044">
    <property type="entry name" value="Nucleotide-diphossugar_trans"/>
</dbReference>
<evidence type="ECO:0000256" key="4">
    <source>
        <dbReference type="ARBA" id="ARBA00022679"/>
    </source>
</evidence>
<evidence type="ECO:0000313" key="7">
    <source>
        <dbReference type="Proteomes" id="UP001500213"/>
    </source>
</evidence>